<dbReference type="PANTHER" id="PTHR13554">
    <property type="entry name" value="26S PROTEASOME NON-ATPASE REGULATORY SUBUNIT 5-RELATED"/>
    <property type="match status" value="1"/>
</dbReference>
<dbReference type="GO" id="GO:0005829">
    <property type="term" value="C:cytosol"/>
    <property type="evidence" value="ECO:0007669"/>
    <property type="project" value="TreeGrafter"/>
</dbReference>
<dbReference type="InterPro" id="IPR016024">
    <property type="entry name" value="ARM-type_fold"/>
</dbReference>
<sequence>MAEWFLAKINSFGNLDDVQQREEILTELKIKFAKLSPEESSEIVRNLDLSKLFSQLTSNDKEVVEQVCDALNIILHGSEAGQVLWRYTSEIYGILSHKLPYVKEFALQEILRVASDPNSLPQLLLKLDLLTVVTETVADENLGVAEHAINVLKKIGQNEEGLKILYSGVLLRSIAKLLSLNDIVKFRVYDIIVDIAKNSKNGLAVSVNSGFLQSLISNLNDDDILIQLNALETLTELASTKVGLDFLEQNQVLQQLAEKIARAHETPLSNLLIPGLMKFFGNVAQLCPDEIFSRYPVVISALFEVIESEDQTILAIALDTLGHVSSSVKGKYALQKLGNAMPSALKKMSEIIKKMPSELRVRGLNNLTHILSISKPEQDNRILSLIKSWFDSLGDEPLKLIVSLSKQPFADIRQASLEVLHVIASQEWGQEYIANYPGLVEFLLDRSVESFKKCKELKFEIVESLAESVPDIFDAQTMQRFNKFINEGPFYINTITDIAVDGVS</sequence>
<dbReference type="Proteomes" id="UP000695007">
    <property type="component" value="Unplaced"/>
</dbReference>
<dbReference type="GO" id="GO:0000502">
    <property type="term" value="C:proteasome complex"/>
    <property type="evidence" value="ECO:0007669"/>
    <property type="project" value="UniProtKB-KW"/>
</dbReference>
<gene>
    <name evidence="4" type="primary">LOC105368965</name>
</gene>
<reference evidence="4" key="1">
    <citation type="submission" date="2025-08" db="UniProtKB">
        <authorList>
            <consortium name="RefSeq"/>
        </authorList>
    </citation>
    <scope>IDENTIFICATION</scope>
</reference>
<dbReference type="GeneID" id="105368965"/>
<name>A0AAJ6YY31_9HYME</name>
<protein>
    <recommendedName>
        <fullName evidence="2">26S proteasome non-ATPase regulatory subunit 5</fullName>
    </recommendedName>
</protein>
<dbReference type="InterPro" id="IPR019538">
    <property type="entry name" value="PSMD5"/>
</dbReference>
<dbReference type="InterPro" id="IPR011989">
    <property type="entry name" value="ARM-like"/>
</dbReference>
<accession>A0AAJ6YY31</accession>
<dbReference type="KEGG" id="csol:105368965"/>
<dbReference type="Pfam" id="PF10508">
    <property type="entry name" value="Proteasom_PSMB"/>
    <property type="match status" value="1"/>
</dbReference>
<dbReference type="GO" id="GO:0043248">
    <property type="term" value="P:proteasome assembly"/>
    <property type="evidence" value="ECO:0007669"/>
    <property type="project" value="InterPro"/>
</dbReference>
<comment type="similarity">
    <text evidence="1">Belongs to the proteasome subunit S5B/HSM3 family.</text>
</comment>
<dbReference type="RefSeq" id="XP_011506465.1">
    <property type="nucleotide sequence ID" value="XM_011508163.1"/>
</dbReference>
<proteinExistence type="inferred from homology"/>
<dbReference type="PANTHER" id="PTHR13554:SF10">
    <property type="entry name" value="26S PROTEASOME NON-ATPASE REGULATORY SUBUNIT 5"/>
    <property type="match status" value="1"/>
</dbReference>
<evidence type="ECO:0000256" key="2">
    <source>
        <dbReference type="ARBA" id="ARBA00014933"/>
    </source>
</evidence>
<dbReference type="Gene3D" id="1.25.10.10">
    <property type="entry name" value="Leucine-rich Repeat Variant"/>
    <property type="match status" value="2"/>
</dbReference>
<keyword evidence="4" id="KW-0647">Proteasome</keyword>
<dbReference type="SUPFAM" id="SSF48371">
    <property type="entry name" value="ARM repeat"/>
    <property type="match status" value="1"/>
</dbReference>
<dbReference type="AlphaFoldDB" id="A0AAJ6YY31"/>
<evidence type="ECO:0000256" key="1">
    <source>
        <dbReference type="ARBA" id="ARBA00006823"/>
    </source>
</evidence>
<organism evidence="3 4">
    <name type="scientific">Ceratosolen solmsi marchali</name>
    <dbReference type="NCBI Taxonomy" id="326594"/>
    <lineage>
        <taxon>Eukaryota</taxon>
        <taxon>Metazoa</taxon>
        <taxon>Ecdysozoa</taxon>
        <taxon>Arthropoda</taxon>
        <taxon>Hexapoda</taxon>
        <taxon>Insecta</taxon>
        <taxon>Pterygota</taxon>
        <taxon>Neoptera</taxon>
        <taxon>Endopterygota</taxon>
        <taxon>Hymenoptera</taxon>
        <taxon>Apocrita</taxon>
        <taxon>Proctotrupomorpha</taxon>
        <taxon>Chalcidoidea</taxon>
        <taxon>Agaonidae</taxon>
        <taxon>Agaoninae</taxon>
        <taxon>Ceratosolen</taxon>
    </lineage>
</organism>
<evidence type="ECO:0000313" key="4">
    <source>
        <dbReference type="RefSeq" id="XP_011506465.1"/>
    </source>
</evidence>
<evidence type="ECO:0000313" key="3">
    <source>
        <dbReference type="Proteomes" id="UP000695007"/>
    </source>
</evidence>
<keyword evidence="3" id="KW-1185">Reference proteome</keyword>